<dbReference type="AlphaFoldDB" id="A0A8T0I3L0"/>
<dbReference type="PANTHER" id="PTHR43689">
    <property type="entry name" value="HYDROLASE"/>
    <property type="match status" value="1"/>
</dbReference>
<keyword evidence="2" id="KW-1185">Reference proteome</keyword>
<organism evidence="1 2">
    <name type="scientific">Ceratodon purpureus</name>
    <name type="common">Fire moss</name>
    <name type="synonym">Dicranum purpureum</name>
    <dbReference type="NCBI Taxonomy" id="3225"/>
    <lineage>
        <taxon>Eukaryota</taxon>
        <taxon>Viridiplantae</taxon>
        <taxon>Streptophyta</taxon>
        <taxon>Embryophyta</taxon>
        <taxon>Bryophyta</taxon>
        <taxon>Bryophytina</taxon>
        <taxon>Bryopsida</taxon>
        <taxon>Dicranidae</taxon>
        <taxon>Pseudoditrichales</taxon>
        <taxon>Ditrichaceae</taxon>
        <taxon>Ceratodon</taxon>
    </lineage>
</organism>
<gene>
    <name evidence="1" type="ORF">KC19_5G162700</name>
</gene>
<dbReference type="EMBL" id="CM026425">
    <property type="protein sequence ID" value="KAG0577525.1"/>
    <property type="molecule type" value="Genomic_DNA"/>
</dbReference>
<dbReference type="GO" id="GO:0009941">
    <property type="term" value="C:chloroplast envelope"/>
    <property type="evidence" value="ECO:0007669"/>
    <property type="project" value="TreeGrafter"/>
</dbReference>
<dbReference type="SUPFAM" id="SSF53474">
    <property type="entry name" value="alpha/beta-Hydrolases"/>
    <property type="match status" value="1"/>
</dbReference>
<dbReference type="Gene3D" id="3.40.50.1820">
    <property type="entry name" value="alpha/beta hydrolase"/>
    <property type="match status" value="1"/>
</dbReference>
<evidence type="ECO:0008006" key="3">
    <source>
        <dbReference type="Google" id="ProtNLM"/>
    </source>
</evidence>
<dbReference type="Proteomes" id="UP000822688">
    <property type="component" value="Chromosome 5"/>
</dbReference>
<accession>A0A8T0I3L0</accession>
<sequence>MQKRSKFIRNKGEEKKVGREDLLSDKKLRLTDIVWTAREAIWWVLVRVFKVLQIIKAAVQALFQIILPEKFVARVESAIRDTREGLVTAAIRSWPATWAVRVIMDRFGTRGVRMAWYDPEKADEDVLQGYSKPLQCKDWERALLEFALAMAVNPAADMKSKESLGTKAIPFCCAVLVVTGNTHHLVPAWNARRLAVALPNTKFELVKRCGHLPQEETPDELLSIIERFLAKTFPSDSTSKPLHVPT</sequence>
<reference evidence="1" key="1">
    <citation type="submission" date="2020-06" db="EMBL/GenBank/DDBJ databases">
        <title>WGS assembly of Ceratodon purpureus strain R40.</title>
        <authorList>
            <person name="Carey S.B."/>
            <person name="Jenkins J."/>
            <person name="Shu S."/>
            <person name="Lovell J.T."/>
            <person name="Sreedasyam A."/>
            <person name="Maumus F."/>
            <person name="Tiley G.P."/>
            <person name="Fernandez-Pozo N."/>
            <person name="Barry K."/>
            <person name="Chen C."/>
            <person name="Wang M."/>
            <person name="Lipzen A."/>
            <person name="Daum C."/>
            <person name="Saski C.A."/>
            <person name="Payton A.C."/>
            <person name="Mcbreen J.C."/>
            <person name="Conrad R.E."/>
            <person name="Kollar L.M."/>
            <person name="Olsson S."/>
            <person name="Huttunen S."/>
            <person name="Landis J.B."/>
            <person name="Wickett N.J."/>
            <person name="Johnson M.G."/>
            <person name="Rensing S.A."/>
            <person name="Grimwood J."/>
            <person name="Schmutz J."/>
            <person name="Mcdaniel S.F."/>
        </authorList>
    </citation>
    <scope>NUCLEOTIDE SEQUENCE</scope>
    <source>
        <strain evidence="1">R40</strain>
    </source>
</reference>
<dbReference type="InterPro" id="IPR029058">
    <property type="entry name" value="AB_hydrolase_fold"/>
</dbReference>
<evidence type="ECO:0000313" key="2">
    <source>
        <dbReference type="Proteomes" id="UP000822688"/>
    </source>
</evidence>
<evidence type="ECO:0000313" key="1">
    <source>
        <dbReference type="EMBL" id="KAG0577525.1"/>
    </source>
</evidence>
<protein>
    <recommendedName>
        <fullName evidence="3">AB hydrolase-1 domain-containing protein</fullName>
    </recommendedName>
</protein>
<proteinExistence type="predicted"/>
<name>A0A8T0I3L0_CERPU</name>
<comment type="caution">
    <text evidence="1">The sequence shown here is derived from an EMBL/GenBank/DDBJ whole genome shotgun (WGS) entry which is preliminary data.</text>
</comment>
<dbReference type="PANTHER" id="PTHR43689:SF1">
    <property type="entry name" value="ALPHA_BETA-HYDROLASES SUPERFAMILY PROTEIN"/>
    <property type="match status" value="1"/>
</dbReference>